<keyword evidence="3 5" id="KW-0597">Phosphoprotein</keyword>
<comment type="catalytic activity">
    <reaction evidence="2 3">
        <text>[protein]-L-glutamate 5-O-methyl ester + H2O = L-glutamyl-[protein] + methanol + H(+)</text>
        <dbReference type="Rhea" id="RHEA:23236"/>
        <dbReference type="Rhea" id="RHEA-COMP:10208"/>
        <dbReference type="Rhea" id="RHEA-COMP:10311"/>
        <dbReference type="ChEBI" id="CHEBI:15377"/>
        <dbReference type="ChEBI" id="CHEBI:15378"/>
        <dbReference type="ChEBI" id="CHEBI:17790"/>
        <dbReference type="ChEBI" id="CHEBI:29973"/>
        <dbReference type="ChEBI" id="CHEBI:82795"/>
        <dbReference type="EC" id="3.1.1.61"/>
    </reaction>
</comment>
<dbReference type="Pfam" id="PF00072">
    <property type="entry name" value="Response_reg"/>
    <property type="match status" value="1"/>
</dbReference>
<feature type="domain" description="Response regulatory" evidence="6">
    <location>
        <begin position="5"/>
        <end position="122"/>
    </location>
</feature>
<comment type="domain">
    <text evidence="3">Contains a C-terminal catalytic domain, and an N-terminal region which modulates catalytic activity.</text>
</comment>
<keyword evidence="3 4" id="KW-0145">Chemotaxis</keyword>
<feature type="domain" description="CheB-type methylesterase" evidence="7">
    <location>
        <begin position="151"/>
        <end position="348"/>
    </location>
</feature>
<reference evidence="8 9" key="1">
    <citation type="submission" date="2022-04" db="EMBL/GenBank/DDBJ databases">
        <title>Halobacillus sp. isolated from saltern.</title>
        <authorList>
            <person name="Won M."/>
            <person name="Lee C.-M."/>
            <person name="Woen H.-Y."/>
            <person name="Kwon S.-W."/>
        </authorList>
    </citation>
    <scope>NUCLEOTIDE SEQUENCE [LARGE SCALE GENOMIC DNA]</scope>
    <source>
        <strain evidence="8 9">SSBR10-3</strain>
    </source>
</reference>
<gene>
    <name evidence="3" type="primary">cheB</name>
    <name evidence="8" type="ORF">MUN89_13890</name>
</gene>
<dbReference type="PROSITE" id="PS50122">
    <property type="entry name" value="CHEB"/>
    <property type="match status" value="1"/>
</dbReference>
<evidence type="ECO:0000313" key="9">
    <source>
        <dbReference type="Proteomes" id="UP000831787"/>
    </source>
</evidence>
<dbReference type="CDD" id="cd17541">
    <property type="entry name" value="REC_CheB-like"/>
    <property type="match status" value="1"/>
</dbReference>
<feature type="active site" evidence="3 4">
    <location>
        <position position="165"/>
    </location>
</feature>
<accession>A0ABY4EFW0</accession>
<dbReference type="SUPFAM" id="SSF52172">
    <property type="entry name" value="CheY-like"/>
    <property type="match status" value="1"/>
</dbReference>
<dbReference type="InterPro" id="IPR011006">
    <property type="entry name" value="CheY-like_superfamily"/>
</dbReference>
<protein>
    <recommendedName>
        <fullName evidence="3">Protein-glutamate methylesterase/protein-glutamine glutaminase</fullName>
        <ecNumber evidence="3">3.1.1.61</ecNumber>
        <ecNumber evidence="3">3.5.1.44</ecNumber>
    </recommendedName>
</protein>
<dbReference type="InterPro" id="IPR008248">
    <property type="entry name" value="CheB-like"/>
</dbReference>
<evidence type="ECO:0000313" key="8">
    <source>
        <dbReference type="EMBL" id="UOQ43036.1"/>
    </source>
</evidence>
<evidence type="ECO:0000256" key="4">
    <source>
        <dbReference type="PROSITE-ProRule" id="PRU00050"/>
    </source>
</evidence>
<evidence type="ECO:0000256" key="3">
    <source>
        <dbReference type="HAMAP-Rule" id="MF_00099"/>
    </source>
</evidence>
<dbReference type="PANTHER" id="PTHR42872">
    <property type="entry name" value="PROTEIN-GLUTAMATE METHYLESTERASE/PROTEIN-GLUTAMINE GLUTAMINASE"/>
    <property type="match status" value="1"/>
</dbReference>
<dbReference type="EC" id="3.1.1.61" evidence="3"/>
<comment type="catalytic activity">
    <reaction evidence="3">
        <text>L-glutaminyl-[protein] + H2O = L-glutamyl-[protein] + NH4(+)</text>
        <dbReference type="Rhea" id="RHEA:16441"/>
        <dbReference type="Rhea" id="RHEA-COMP:10207"/>
        <dbReference type="Rhea" id="RHEA-COMP:10208"/>
        <dbReference type="ChEBI" id="CHEBI:15377"/>
        <dbReference type="ChEBI" id="CHEBI:28938"/>
        <dbReference type="ChEBI" id="CHEBI:29973"/>
        <dbReference type="ChEBI" id="CHEBI:30011"/>
        <dbReference type="EC" id="3.5.1.44"/>
    </reaction>
</comment>
<feature type="active site" evidence="3 4">
    <location>
        <position position="192"/>
    </location>
</feature>
<sequence length="348" mass="37484">MNKVKVLVVDDSAFMRKMISEILNQDIRIEVIATARNGKDCLDQLDSIKPDVITMDVEMPKLDGLQTLESIMERKPLPVVMLSSLTGDGAESTLKALSLGAVDFVEKPSGSISLDIERVASHLVRKVIAASRAKVKAQPVVNSSPPRAFYPKSNHLTTVVAIGTSTGGPRALQKVLTELPADFPAPIVVVQHMPKGFTHSLANRLNKLSSLHVKEAVHNEELKNGVAYIAPGDFHLEVIKMNSRLLVQLNQSEVLNGHRPSVNAMFTSLASLPDVYSIAVVMTGMGADGMEGLMHLKETCPQTVAIAEAEESCIIYGMPKAIVKTGLADVVSPLEKISGCIIKSIGEH</sequence>
<proteinExistence type="inferred from homology"/>
<keyword evidence="9" id="KW-1185">Reference proteome</keyword>
<comment type="PTM">
    <text evidence="3">Phosphorylated by CheA. Phosphorylation of the N-terminal regulatory domain activates the methylesterase activity.</text>
</comment>
<evidence type="ECO:0000256" key="5">
    <source>
        <dbReference type="PROSITE-ProRule" id="PRU00169"/>
    </source>
</evidence>
<comment type="similarity">
    <text evidence="3">Belongs to the CheB family.</text>
</comment>
<evidence type="ECO:0000256" key="2">
    <source>
        <dbReference type="ARBA" id="ARBA00048267"/>
    </source>
</evidence>
<comment type="function">
    <text evidence="3">Involved in chemotaxis. Part of a chemotaxis signal transduction system that modulates chemotaxis in response to various stimuli. Catalyzes the demethylation of specific methylglutamate residues introduced into the chemoreceptors (methyl-accepting chemotaxis proteins or MCP) by CheR. Also mediates the irreversible deamidation of specific glutamine residues to glutamic acid.</text>
</comment>
<comment type="subcellular location">
    <subcellularLocation>
        <location evidence="3">Cytoplasm</location>
    </subcellularLocation>
</comment>
<name>A0ABY4EFW0_9BACI</name>
<dbReference type="PROSITE" id="PS50110">
    <property type="entry name" value="RESPONSE_REGULATORY"/>
    <property type="match status" value="1"/>
</dbReference>
<dbReference type="CDD" id="cd16432">
    <property type="entry name" value="CheB_Rec"/>
    <property type="match status" value="1"/>
</dbReference>
<dbReference type="RefSeq" id="WP_244708396.1">
    <property type="nucleotide sequence ID" value="NZ_CP095073.1"/>
</dbReference>
<dbReference type="Proteomes" id="UP000831787">
    <property type="component" value="Chromosome"/>
</dbReference>
<dbReference type="PIRSF" id="PIRSF000876">
    <property type="entry name" value="RR_chemtxs_CheB"/>
    <property type="match status" value="1"/>
</dbReference>
<feature type="active site" evidence="3 4">
    <location>
        <position position="288"/>
    </location>
</feature>
<dbReference type="InterPro" id="IPR000673">
    <property type="entry name" value="Sig_transdc_resp-reg_Me-estase"/>
</dbReference>
<evidence type="ECO:0000259" key="6">
    <source>
        <dbReference type="PROSITE" id="PS50110"/>
    </source>
</evidence>
<evidence type="ECO:0000259" key="7">
    <source>
        <dbReference type="PROSITE" id="PS50122"/>
    </source>
</evidence>
<dbReference type="InterPro" id="IPR035909">
    <property type="entry name" value="CheB_C"/>
</dbReference>
<keyword evidence="3" id="KW-0963">Cytoplasm</keyword>
<dbReference type="SMART" id="SM00448">
    <property type="entry name" value="REC"/>
    <property type="match status" value="1"/>
</dbReference>
<dbReference type="InterPro" id="IPR001789">
    <property type="entry name" value="Sig_transdc_resp-reg_receiver"/>
</dbReference>
<dbReference type="SUPFAM" id="SSF52738">
    <property type="entry name" value="Methylesterase CheB, C-terminal domain"/>
    <property type="match status" value="1"/>
</dbReference>
<dbReference type="EMBL" id="CP095073">
    <property type="protein sequence ID" value="UOQ43036.1"/>
    <property type="molecule type" value="Genomic_DNA"/>
</dbReference>
<dbReference type="PANTHER" id="PTHR42872:SF3">
    <property type="entry name" value="PROTEIN-GLUTAMATE METHYLESTERASE_PROTEIN-GLUTAMINE GLUTAMINASE 1"/>
    <property type="match status" value="1"/>
</dbReference>
<dbReference type="HAMAP" id="MF_00099">
    <property type="entry name" value="CheB_chemtxs"/>
    <property type="match status" value="1"/>
</dbReference>
<dbReference type="EC" id="3.5.1.44" evidence="3"/>
<feature type="modified residue" description="4-aspartylphosphate" evidence="3 5">
    <location>
        <position position="56"/>
    </location>
</feature>
<dbReference type="Gene3D" id="3.40.50.180">
    <property type="entry name" value="Methylesterase CheB, C-terminal domain"/>
    <property type="match status" value="1"/>
</dbReference>
<dbReference type="NCBIfam" id="NF001965">
    <property type="entry name" value="PRK00742.1"/>
    <property type="match status" value="1"/>
</dbReference>
<dbReference type="NCBIfam" id="NF009206">
    <property type="entry name" value="PRK12555.1"/>
    <property type="match status" value="1"/>
</dbReference>
<dbReference type="Pfam" id="PF01339">
    <property type="entry name" value="CheB_methylest"/>
    <property type="match status" value="1"/>
</dbReference>
<organism evidence="8 9">
    <name type="scientific">Halobacillus salinarum</name>
    <dbReference type="NCBI Taxonomy" id="2932257"/>
    <lineage>
        <taxon>Bacteria</taxon>
        <taxon>Bacillati</taxon>
        <taxon>Bacillota</taxon>
        <taxon>Bacilli</taxon>
        <taxon>Bacillales</taxon>
        <taxon>Bacillaceae</taxon>
        <taxon>Halobacillus</taxon>
    </lineage>
</organism>
<keyword evidence="1 3" id="KW-0378">Hydrolase</keyword>
<evidence type="ECO:0000256" key="1">
    <source>
        <dbReference type="ARBA" id="ARBA00022801"/>
    </source>
</evidence>
<dbReference type="Gene3D" id="3.40.50.2300">
    <property type="match status" value="1"/>
</dbReference>